<dbReference type="OrthoDB" id="782603at2759"/>
<evidence type="ECO:0000256" key="5">
    <source>
        <dbReference type="ARBA" id="ARBA00023180"/>
    </source>
</evidence>
<keyword evidence="8" id="KW-1185">Reference proteome</keyword>
<dbReference type="PANTHER" id="PTHR34590">
    <property type="entry name" value="OS03G0124300 PROTEIN-RELATED"/>
    <property type="match status" value="1"/>
</dbReference>
<evidence type="ECO:0000256" key="4">
    <source>
        <dbReference type="ARBA" id="ARBA00022840"/>
    </source>
</evidence>
<dbReference type="InterPro" id="IPR045272">
    <property type="entry name" value="ANXUR1/2-like"/>
</dbReference>
<sequence>MISPQDDPGSFRSWENDSPYIYGAAFGVNFGKDDNVTINYTIMAPVDVYATARSMGPNAQINLNYNLTWILPVDPGFTYLLRFHFCEIQYPITR</sequence>
<comment type="caution">
    <text evidence="7">The sequence shown here is derived from an EMBL/GenBank/DDBJ whole genome shotgun (WGS) entry which is preliminary data.</text>
</comment>
<gene>
    <name evidence="7" type="ORF">GUJ93_ZPchr0005g14476</name>
</gene>
<dbReference type="GO" id="GO:0004714">
    <property type="term" value="F:transmembrane receptor protein tyrosine kinase activity"/>
    <property type="evidence" value="ECO:0007669"/>
    <property type="project" value="InterPro"/>
</dbReference>
<reference evidence="7" key="1">
    <citation type="journal article" date="2021" name="bioRxiv">
        <title>Whole Genome Assembly and Annotation of Northern Wild Rice, Zizania palustris L., Supports a Whole Genome Duplication in the Zizania Genus.</title>
        <authorList>
            <person name="Haas M."/>
            <person name="Kono T."/>
            <person name="Macchietto M."/>
            <person name="Millas R."/>
            <person name="McGilp L."/>
            <person name="Shao M."/>
            <person name="Duquette J."/>
            <person name="Hirsch C.N."/>
            <person name="Kimball J."/>
        </authorList>
    </citation>
    <scope>NUCLEOTIDE SEQUENCE</scope>
    <source>
        <tissue evidence="7">Fresh leaf tissue</tissue>
    </source>
</reference>
<feature type="domain" description="Malectin-like" evidence="6">
    <location>
        <begin position="3"/>
        <end position="90"/>
    </location>
</feature>
<comment type="subcellular location">
    <subcellularLocation>
        <location evidence="1">Membrane</location>
        <topology evidence="1">Single-pass type I membrane protein</topology>
    </subcellularLocation>
</comment>
<evidence type="ECO:0000256" key="1">
    <source>
        <dbReference type="ARBA" id="ARBA00004479"/>
    </source>
</evidence>
<evidence type="ECO:0000256" key="2">
    <source>
        <dbReference type="ARBA" id="ARBA00022679"/>
    </source>
</evidence>
<dbReference type="EMBL" id="JAAALK010000284">
    <property type="protein sequence ID" value="KAG8067742.1"/>
    <property type="molecule type" value="Genomic_DNA"/>
</dbReference>
<dbReference type="Proteomes" id="UP000729402">
    <property type="component" value="Unassembled WGS sequence"/>
</dbReference>
<evidence type="ECO:0000259" key="6">
    <source>
        <dbReference type="Pfam" id="PF12819"/>
    </source>
</evidence>
<dbReference type="GO" id="GO:0016020">
    <property type="term" value="C:membrane"/>
    <property type="evidence" value="ECO:0007669"/>
    <property type="project" value="UniProtKB-SubCell"/>
</dbReference>
<keyword evidence="4" id="KW-0067">ATP-binding</keyword>
<accession>A0A8J5VDN7</accession>
<proteinExistence type="predicted"/>
<organism evidence="7 8">
    <name type="scientific">Zizania palustris</name>
    <name type="common">Northern wild rice</name>
    <dbReference type="NCBI Taxonomy" id="103762"/>
    <lineage>
        <taxon>Eukaryota</taxon>
        <taxon>Viridiplantae</taxon>
        <taxon>Streptophyta</taxon>
        <taxon>Embryophyta</taxon>
        <taxon>Tracheophyta</taxon>
        <taxon>Spermatophyta</taxon>
        <taxon>Magnoliopsida</taxon>
        <taxon>Liliopsida</taxon>
        <taxon>Poales</taxon>
        <taxon>Poaceae</taxon>
        <taxon>BOP clade</taxon>
        <taxon>Oryzoideae</taxon>
        <taxon>Oryzeae</taxon>
        <taxon>Zizaniinae</taxon>
        <taxon>Zizania</taxon>
    </lineage>
</organism>
<dbReference type="GO" id="GO:0005524">
    <property type="term" value="F:ATP binding"/>
    <property type="evidence" value="ECO:0007669"/>
    <property type="project" value="UniProtKB-KW"/>
</dbReference>
<protein>
    <recommendedName>
        <fullName evidence="6">Malectin-like domain-containing protein</fullName>
    </recommendedName>
</protein>
<dbReference type="AlphaFoldDB" id="A0A8J5VDN7"/>
<dbReference type="PANTHER" id="PTHR34590:SF16">
    <property type="entry name" value="OS05G0318600 PROTEIN"/>
    <property type="match status" value="1"/>
</dbReference>
<dbReference type="InterPro" id="IPR024788">
    <property type="entry name" value="Malectin-like_Carb-bd_dom"/>
</dbReference>
<evidence type="ECO:0000313" key="7">
    <source>
        <dbReference type="EMBL" id="KAG8067742.1"/>
    </source>
</evidence>
<keyword evidence="3" id="KW-0547">Nucleotide-binding</keyword>
<evidence type="ECO:0000313" key="8">
    <source>
        <dbReference type="Proteomes" id="UP000729402"/>
    </source>
</evidence>
<name>A0A8J5VDN7_ZIZPA</name>
<dbReference type="Pfam" id="PF12819">
    <property type="entry name" value="Malectin_like"/>
    <property type="match status" value="1"/>
</dbReference>
<keyword evidence="5" id="KW-0325">Glycoprotein</keyword>
<reference evidence="7" key="2">
    <citation type="submission" date="2021-02" db="EMBL/GenBank/DDBJ databases">
        <authorList>
            <person name="Kimball J.A."/>
            <person name="Haas M.W."/>
            <person name="Macchietto M."/>
            <person name="Kono T."/>
            <person name="Duquette J."/>
            <person name="Shao M."/>
        </authorList>
    </citation>
    <scope>NUCLEOTIDE SEQUENCE</scope>
    <source>
        <tissue evidence="7">Fresh leaf tissue</tissue>
    </source>
</reference>
<keyword evidence="2" id="KW-0808">Transferase</keyword>
<evidence type="ECO:0000256" key="3">
    <source>
        <dbReference type="ARBA" id="ARBA00022741"/>
    </source>
</evidence>